<dbReference type="SUPFAM" id="SSF52540">
    <property type="entry name" value="P-loop containing nucleoside triphosphate hydrolases"/>
    <property type="match status" value="1"/>
</dbReference>
<proteinExistence type="predicted"/>
<comment type="caution">
    <text evidence="4">The sequence shown here is derived from an EMBL/GenBank/DDBJ whole genome shotgun (WGS) entry which is preliminary data.</text>
</comment>
<accession>A0AAW1BK50</accession>
<dbReference type="AlphaFoldDB" id="A0AAW1BK50"/>
<evidence type="ECO:0000313" key="4">
    <source>
        <dbReference type="EMBL" id="KAK9402105.1"/>
    </source>
</evidence>
<dbReference type="InterPro" id="IPR027417">
    <property type="entry name" value="P-loop_NTPase"/>
</dbReference>
<reference evidence="4 5" key="1">
    <citation type="journal article" date="2024" name="Proc. Natl. Acad. Sci. U.S.A.">
        <title>The genetic regulatory architecture and epigenomic basis for age-related changes in rattlesnake venom.</title>
        <authorList>
            <person name="Hogan M.P."/>
            <person name="Holding M.L."/>
            <person name="Nystrom G.S."/>
            <person name="Colston T.J."/>
            <person name="Bartlett D.A."/>
            <person name="Mason A.J."/>
            <person name="Ellsworth S.A."/>
            <person name="Rautsaw R.M."/>
            <person name="Lawrence K.C."/>
            <person name="Strickland J.L."/>
            <person name="He B."/>
            <person name="Fraser P."/>
            <person name="Margres M.J."/>
            <person name="Gilbert D.M."/>
            <person name="Gibbs H.L."/>
            <person name="Parkinson C.L."/>
            <person name="Rokyta D.R."/>
        </authorList>
    </citation>
    <scope>NUCLEOTIDE SEQUENCE [LARGE SCALE GENOMIC DNA]</scope>
    <source>
        <strain evidence="4">DRR0105</strain>
    </source>
</reference>
<feature type="active site" description="For sulfotransferase activity" evidence="2">
    <location>
        <position position="70"/>
    </location>
</feature>
<keyword evidence="5" id="KW-1185">Reference proteome</keyword>
<evidence type="ECO:0000313" key="5">
    <source>
        <dbReference type="Proteomes" id="UP001474421"/>
    </source>
</evidence>
<dbReference type="InterPro" id="IPR037359">
    <property type="entry name" value="NST/OST"/>
</dbReference>
<evidence type="ECO:0000256" key="2">
    <source>
        <dbReference type="PIRSR" id="PIRSR637359-1"/>
    </source>
</evidence>
<dbReference type="PANTHER" id="PTHR10605:SF62">
    <property type="entry name" value="HEPARAN SULFATE GLUCOSAMINE 3-O-SULFOTRANSFERASE 6"/>
    <property type="match status" value="1"/>
</dbReference>
<feature type="region of interest" description="Disordered" evidence="3">
    <location>
        <begin position="1"/>
        <end position="46"/>
    </location>
</feature>
<dbReference type="Proteomes" id="UP001474421">
    <property type="component" value="Unassembled WGS sequence"/>
</dbReference>
<evidence type="ECO:0000256" key="1">
    <source>
        <dbReference type="ARBA" id="ARBA00022679"/>
    </source>
</evidence>
<feature type="compositionally biased region" description="Acidic residues" evidence="3">
    <location>
        <begin position="22"/>
        <end position="34"/>
    </location>
</feature>
<keyword evidence="1" id="KW-0808">Transferase</keyword>
<name>A0AAW1BK50_CROAD</name>
<sequence length="108" mass="11834">MAQSVMPRRPLAQPGLLPGGQQEEEGEEKEEGEETAATPARTLGTPCGSVRGSFAGVQKFPQAIIVGVKKGGTGALLKFLRVHSDVRAVRAEPHFFDHCYKKELLWYR</sequence>
<dbReference type="GO" id="GO:0008467">
    <property type="term" value="F:[heparan sulfate]-glucosamine 3-sulfotransferase activity"/>
    <property type="evidence" value="ECO:0007669"/>
    <property type="project" value="TreeGrafter"/>
</dbReference>
<dbReference type="EMBL" id="JAOTOJ010000004">
    <property type="protein sequence ID" value="KAK9402105.1"/>
    <property type="molecule type" value="Genomic_DNA"/>
</dbReference>
<gene>
    <name evidence="4" type="ORF">NXF25_010461</name>
</gene>
<dbReference type="Gene3D" id="3.40.50.300">
    <property type="entry name" value="P-loop containing nucleotide triphosphate hydrolases"/>
    <property type="match status" value="1"/>
</dbReference>
<organism evidence="4 5">
    <name type="scientific">Crotalus adamanteus</name>
    <name type="common">Eastern diamondback rattlesnake</name>
    <dbReference type="NCBI Taxonomy" id="8729"/>
    <lineage>
        <taxon>Eukaryota</taxon>
        <taxon>Metazoa</taxon>
        <taxon>Chordata</taxon>
        <taxon>Craniata</taxon>
        <taxon>Vertebrata</taxon>
        <taxon>Euteleostomi</taxon>
        <taxon>Lepidosauria</taxon>
        <taxon>Squamata</taxon>
        <taxon>Bifurcata</taxon>
        <taxon>Unidentata</taxon>
        <taxon>Episquamata</taxon>
        <taxon>Toxicofera</taxon>
        <taxon>Serpentes</taxon>
        <taxon>Colubroidea</taxon>
        <taxon>Viperidae</taxon>
        <taxon>Crotalinae</taxon>
        <taxon>Crotalus</taxon>
    </lineage>
</organism>
<protein>
    <submittedName>
        <fullName evidence="4">Heparan sulfate glucosamine 3-O-sulfotransferase 6</fullName>
    </submittedName>
</protein>
<evidence type="ECO:0000256" key="3">
    <source>
        <dbReference type="SAM" id="MobiDB-lite"/>
    </source>
</evidence>
<dbReference type="PANTHER" id="PTHR10605">
    <property type="entry name" value="HEPARAN SULFATE SULFOTRANSFERASE"/>
    <property type="match status" value="1"/>
</dbReference>
<feature type="compositionally biased region" description="Low complexity" evidence="3">
    <location>
        <begin position="7"/>
        <end position="21"/>
    </location>
</feature>